<organism evidence="2 3">
    <name type="scientific">Cylicocyclus nassatus</name>
    <name type="common">Nematode worm</name>
    <dbReference type="NCBI Taxonomy" id="53992"/>
    <lineage>
        <taxon>Eukaryota</taxon>
        <taxon>Metazoa</taxon>
        <taxon>Ecdysozoa</taxon>
        <taxon>Nematoda</taxon>
        <taxon>Chromadorea</taxon>
        <taxon>Rhabditida</taxon>
        <taxon>Rhabditina</taxon>
        <taxon>Rhabditomorpha</taxon>
        <taxon>Strongyloidea</taxon>
        <taxon>Strongylidae</taxon>
        <taxon>Cylicocyclus</taxon>
    </lineage>
</organism>
<evidence type="ECO:0000256" key="1">
    <source>
        <dbReference type="SAM" id="SignalP"/>
    </source>
</evidence>
<dbReference type="EMBL" id="CATQJL010000001">
    <property type="protein sequence ID" value="CAJ0591516.1"/>
    <property type="molecule type" value="Genomic_DNA"/>
</dbReference>
<name>A0AA36GJ90_CYLNA</name>
<comment type="caution">
    <text evidence="2">The sequence shown here is derived from an EMBL/GenBank/DDBJ whole genome shotgun (WGS) entry which is preliminary data.</text>
</comment>
<protein>
    <submittedName>
        <fullName evidence="2">Uncharacterized protein</fullName>
    </submittedName>
</protein>
<evidence type="ECO:0000313" key="2">
    <source>
        <dbReference type="EMBL" id="CAJ0591516.1"/>
    </source>
</evidence>
<accession>A0AA36GJ90</accession>
<sequence length="224" mass="24581">MKQLPVIFLFMLICQRNCESGTVDKYAEYNEINAPVDDSVLNDKGAKNKVLEDALRNFNLSAQSNLAATGNKSNSHPITSEHYCDVECQKSRKSAGDLKRTRRWTQSQITSSSCKLTLVHEECGPAGKEISPGKLSMCKTCHRVYRVSDNCHPRLLHAKICDGNDGGCAFYNGRPQGTCVSTKSPVTLLRTVGNDNFLSEDFEMPSGCQCALEKHSALSATPDA</sequence>
<feature type="signal peptide" evidence="1">
    <location>
        <begin position="1"/>
        <end position="20"/>
    </location>
</feature>
<feature type="chain" id="PRO_5041409425" evidence="1">
    <location>
        <begin position="21"/>
        <end position="224"/>
    </location>
</feature>
<keyword evidence="3" id="KW-1185">Reference proteome</keyword>
<keyword evidence="1" id="KW-0732">Signal</keyword>
<evidence type="ECO:0000313" key="3">
    <source>
        <dbReference type="Proteomes" id="UP001176961"/>
    </source>
</evidence>
<gene>
    <name evidence="2" type="ORF">CYNAS_LOCUS3499</name>
</gene>
<dbReference type="Proteomes" id="UP001176961">
    <property type="component" value="Unassembled WGS sequence"/>
</dbReference>
<proteinExistence type="predicted"/>
<reference evidence="2" key="1">
    <citation type="submission" date="2023-07" db="EMBL/GenBank/DDBJ databases">
        <authorList>
            <consortium name="CYATHOMIX"/>
        </authorList>
    </citation>
    <scope>NUCLEOTIDE SEQUENCE</scope>
    <source>
        <strain evidence="2">N/A</strain>
    </source>
</reference>
<dbReference type="AlphaFoldDB" id="A0AA36GJ90"/>